<dbReference type="InterPro" id="IPR032755">
    <property type="entry name" value="TSNAXIP1_N"/>
</dbReference>
<evidence type="ECO:0000313" key="4">
    <source>
        <dbReference type="EMBL" id="KAF6034731.1"/>
    </source>
</evidence>
<keyword evidence="1 2" id="KW-0175">Coiled coil</keyword>
<protein>
    <submittedName>
        <fullName evidence="4">TSNAXIP1</fullName>
    </submittedName>
</protein>
<evidence type="ECO:0000256" key="2">
    <source>
        <dbReference type="SAM" id="Coils"/>
    </source>
</evidence>
<keyword evidence="5" id="KW-1185">Reference proteome</keyword>
<dbReference type="Pfam" id="PF15739">
    <property type="entry name" value="TSNAXIP1_N"/>
    <property type="match status" value="1"/>
</dbReference>
<comment type="caution">
    <text evidence="4">The sequence shown here is derived from an EMBL/GenBank/DDBJ whole genome shotgun (WGS) entry which is preliminary data.</text>
</comment>
<proteinExistence type="predicted"/>
<organism evidence="4 5">
    <name type="scientific">Bugula neritina</name>
    <name type="common">Brown bryozoan</name>
    <name type="synonym">Sertularia neritina</name>
    <dbReference type="NCBI Taxonomy" id="10212"/>
    <lineage>
        <taxon>Eukaryota</taxon>
        <taxon>Metazoa</taxon>
        <taxon>Spiralia</taxon>
        <taxon>Lophotrochozoa</taxon>
        <taxon>Bryozoa</taxon>
        <taxon>Gymnolaemata</taxon>
        <taxon>Cheilostomatida</taxon>
        <taxon>Flustrina</taxon>
        <taxon>Buguloidea</taxon>
        <taxon>Bugulidae</taxon>
        <taxon>Bugula</taxon>
    </lineage>
</organism>
<evidence type="ECO:0000313" key="5">
    <source>
        <dbReference type="Proteomes" id="UP000593567"/>
    </source>
</evidence>
<feature type="domain" description="Translin-associated factor X-interacting protein 1 N-terminal" evidence="3">
    <location>
        <begin position="66"/>
        <end position="159"/>
    </location>
</feature>
<name>A0A7J7KA55_BUGNE</name>
<dbReference type="OrthoDB" id="261426at2759"/>
<sequence>MDAAAALAVSSNEYVDTSFKNSRLPPLPISRENSSDQLQKYRYSPVTNPFKTGPSFVVKGTKHVLPSPHSLKAHREVFDYLMEEFSTYKPLLSAIKNEYEMMLSNNRELTRKLEPLKQVLITTTEQCEQRLHAIRSKDRPEILILKQKSEALKNQIEVMKMEQLKYQNQVDELQENCQMNMKNINELRYRQEDLIMQQQAANQYASGEDPTMMKIALRRAKYDEGIALEKLKEMSDKYANVTPRRDFEELQKELEALRKYFYEKDRDTETLKTEHDTLLEVHKQVIVQRDEFFQESERLRQTATPRPEWEKCADIVPGGQGDREDVPAYLRYEGQVRNRHLGKKETAILIKDVWKEKTAANAETKSEDVDKPERIPMSVFLVQYLNTKFPLHQMVVEWCYNIHDSCQRYSHDERIAMFLGILTDEIDEEVYYGQLNLMSRLLGYFRQIAADEENPNVLSRDMFKLALSDFFEDKDEADIEQLVRAAEQESNITEANESFTYANLFIEDEEGKFGAFVDEVKRQLEKEKNYVSDIMKEVDTKKVSYDELQRAITLADPEIEETRVDAILFWAYRVRTSSHWKNLSLSHILILSKG</sequence>
<dbReference type="GO" id="GO:0005737">
    <property type="term" value="C:cytoplasm"/>
    <property type="evidence" value="ECO:0007669"/>
    <property type="project" value="TreeGrafter"/>
</dbReference>
<dbReference type="PANTHER" id="PTHR16306:SF0">
    <property type="entry name" value="TRANSLIN-ASSOCIATED FACTOR X-INTERACTING PROTEIN 1"/>
    <property type="match status" value="1"/>
</dbReference>
<reference evidence="4" key="1">
    <citation type="submission" date="2020-06" db="EMBL/GenBank/DDBJ databases">
        <title>Draft genome of Bugula neritina, a colonial animal packing powerful symbionts and potential medicines.</title>
        <authorList>
            <person name="Rayko M."/>
        </authorList>
    </citation>
    <scope>NUCLEOTIDE SEQUENCE [LARGE SCALE GENOMIC DNA]</scope>
    <source>
        <strain evidence="4">Kwan_BN1</strain>
    </source>
</reference>
<evidence type="ECO:0000259" key="3">
    <source>
        <dbReference type="Pfam" id="PF15739"/>
    </source>
</evidence>
<gene>
    <name evidence="4" type="ORF">EB796_006961</name>
</gene>
<dbReference type="PANTHER" id="PTHR16306">
    <property type="entry name" value="TRANSLIN-ASSOCIATED FACTOR X-INTERACTING PROTEIN 1"/>
    <property type="match status" value="1"/>
</dbReference>
<accession>A0A7J7KA55</accession>
<evidence type="ECO:0000256" key="1">
    <source>
        <dbReference type="ARBA" id="ARBA00023054"/>
    </source>
</evidence>
<dbReference type="EMBL" id="VXIV02001009">
    <property type="protein sequence ID" value="KAF6034731.1"/>
    <property type="molecule type" value="Genomic_DNA"/>
</dbReference>
<dbReference type="Proteomes" id="UP000593567">
    <property type="component" value="Unassembled WGS sequence"/>
</dbReference>
<feature type="coiled-coil region" evidence="2">
    <location>
        <begin position="142"/>
        <end position="190"/>
    </location>
</feature>
<dbReference type="AlphaFoldDB" id="A0A7J7KA55"/>